<dbReference type="PROSITE" id="PS50119">
    <property type="entry name" value="ZF_BBOX"/>
    <property type="match status" value="1"/>
</dbReference>
<evidence type="ECO:0000259" key="3">
    <source>
        <dbReference type="PROSITE" id="PS50119"/>
    </source>
</evidence>
<keyword evidence="5" id="KW-1185">Reference proteome</keyword>
<evidence type="ECO:0000313" key="5">
    <source>
        <dbReference type="Proteomes" id="UP001186944"/>
    </source>
</evidence>
<comment type="caution">
    <text evidence="4">The sequence shown here is derived from an EMBL/GenBank/DDBJ whole genome shotgun (WGS) entry which is preliminary data.</text>
</comment>
<keyword evidence="1" id="KW-0862">Zinc</keyword>
<dbReference type="EMBL" id="VSWD01000006">
    <property type="protein sequence ID" value="KAK3100772.1"/>
    <property type="molecule type" value="Genomic_DNA"/>
</dbReference>
<dbReference type="InterPro" id="IPR051077">
    <property type="entry name" value="Ca-dependent_lectin"/>
</dbReference>
<feature type="region of interest" description="Disordered" evidence="2">
    <location>
        <begin position="23"/>
        <end position="52"/>
    </location>
</feature>
<dbReference type="InterPro" id="IPR000315">
    <property type="entry name" value="Znf_B-box"/>
</dbReference>
<dbReference type="PANTHER" id="PTHR24024">
    <property type="entry name" value="PULMONARY SURFACTANT-ASSOCIATED PROTEIN A"/>
    <property type="match status" value="1"/>
</dbReference>
<evidence type="ECO:0000256" key="2">
    <source>
        <dbReference type="SAM" id="MobiDB-lite"/>
    </source>
</evidence>
<protein>
    <recommendedName>
        <fullName evidence="3">B box-type domain-containing protein</fullName>
    </recommendedName>
</protein>
<evidence type="ECO:0000313" key="4">
    <source>
        <dbReference type="EMBL" id="KAK3100772.1"/>
    </source>
</evidence>
<dbReference type="GO" id="GO:0008270">
    <property type="term" value="F:zinc ion binding"/>
    <property type="evidence" value="ECO:0007669"/>
    <property type="project" value="UniProtKB-KW"/>
</dbReference>
<dbReference type="Proteomes" id="UP001186944">
    <property type="component" value="Unassembled WGS sequence"/>
</dbReference>
<dbReference type="AlphaFoldDB" id="A0AA88YA84"/>
<dbReference type="GO" id="GO:0005615">
    <property type="term" value="C:extracellular space"/>
    <property type="evidence" value="ECO:0007669"/>
    <property type="project" value="TreeGrafter"/>
</dbReference>
<accession>A0AA88YA84</accession>
<dbReference type="SMART" id="SM00336">
    <property type="entry name" value="BBOX"/>
    <property type="match status" value="1"/>
</dbReference>
<gene>
    <name evidence="4" type="ORF">FSP39_025107</name>
</gene>
<keyword evidence="1" id="KW-0863">Zinc-finger</keyword>
<sequence>MTNMDNDHIPVYSTKSIIQKIRNRGIRNQDKTGTKANKQKPPPYEKKRTPDMRVRPGAQELKHLLLACNTRRFNSVELADNEIAAQTAPDSDVWPACDIDKSHGPSEWKCLHCEDHMCTSCTEIHRKGKRTREHRLLHRDEKFNESDILRELVCSIHPGMELDRYCKDDEKSICVECFVKSHSKHNVITMDVMANETRSLVGKSLVTVDQAIPKYADLIQSLEEIISKAENQCRENCIIIASITESVISRIKIKSAEMKAEEDHYLKSIKETIATKTEDLKNMKQDMERVALASRRFLETCNNRTLKNEAAEFIKQLSFEQPDCNVEDFEDISTEIIPREAEKKLLSLSLIWSVRITDNLLDITSHCFTLRPHCKMRLHVFIICFGYILSESIEGRNDDIHDKRILLNDPSFMDQRLSHLESLVQKQALNISAMESLIKKQASNISSMDLFIKTQSTNISGSDLLIQLQASQISNMMSLIQNQAAQLSSISSIEKKRTNPSGFAASGFYSEKGGSSKYICLTRDAANGPIPGVSGVNKIYGVEYQTNFWKSDSYNEDAPCVVCQTPVHTTVMMLPGRDRCYSGWTLQYNGHLASGNYGDEAKYDYACVDKDPNYISGGTKDTNGALFYPVVAKCGALQCPPYNDGHAIMCAICTQ</sequence>
<keyword evidence="1" id="KW-0479">Metal-binding</keyword>
<dbReference type="PANTHER" id="PTHR24024:SF18">
    <property type="entry name" value="SHORT-CHAIN COLLAGEN C4-LIKE"/>
    <property type="match status" value="1"/>
</dbReference>
<proteinExistence type="predicted"/>
<feature type="domain" description="B box-type" evidence="3">
    <location>
        <begin position="149"/>
        <end position="190"/>
    </location>
</feature>
<feature type="compositionally biased region" description="Basic and acidic residues" evidence="2">
    <location>
        <begin position="43"/>
        <end position="52"/>
    </location>
</feature>
<evidence type="ECO:0000256" key="1">
    <source>
        <dbReference type="PROSITE-ProRule" id="PRU00024"/>
    </source>
</evidence>
<reference evidence="4" key="1">
    <citation type="submission" date="2019-08" db="EMBL/GenBank/DDBJ databases">
        <title>The improved chromosome-level genome for the pearl oyster Pinctada fucata martensii using PacBio sequencing and Hi-C.</title>
        <authorList>
            <person name="Zheng Z."/>
        </authorList>
    </citation>
    <scope>NUCLEOTIDE SEQUENCE</scope>
    <source>
        <strain evidence="4">ZZ-2019</strain>
        <tissue evidence="4">Adductor muscle</tissue>
    </source>
</reference>
<organism evidence="4 5">
    <name type="scientific">Pinctada imbricata</name>
    <name type="common">Atlantic pearl-oyster</name>
    <name type="synonym">Pinctada martensii</name>
    <dbReference type="NCBI Taxonomy" id="66713"/>
    <lineage>
        <taxon>Eukaryota</taxon>
        <taxon>Metazoa</taxon>
        <taxon>Spiralia</taxon>
        <taxon>Lophotrochozoa</taxon>
        <taxon>Mollusca</taxon>
        <taxon>Bivalvia</taxon>
        <taxon>Autobranchia</taxon>
        <taxon>Pteriomorphia</taxon>
        <taxon>Pterioida</taxon>
        <taxon>Pterioidea</taxon>
        <taxon>Pteriidae</taxon>
        <taxon>Pinctada</taxon>
    </lineage>
</organism>
<dbReference type="Pfam" id="PF00643">
    <property type="entry name" value="zf-B_box"/>
    <property type="match status" value="1"/>
</dbReference>
<dbReference type="Gene3D" id="3.30.160.60">
    <property type="entry name" value="Classic Zinc Finger"/>
    <property type="match status" value="1"/>
</dbReference>
<dbReference type="SUPFAM" id="SSF57845">
    <property type="entry name" value="B-box zinc-binding domain"/>
    <property type="match status" value="1"/>
</dbReference>
<name>A0AA88YA84_PINIB</name>